<accession>I0YYK2</accession>
<feature type="region of interest" description="Disordered" evidence="2">
    <location>
        <begin position="154"/>
        <end position="183"/>
    </location>
</feature>
<dbReference type="EMBL" id="AGSI01000007">
    <property type="protein sequence ID" value="EIE23471.1"/>
    <property type="molecule type" value="Genomic_DNA"/>
</dbReference>
<evidence type="ECO:0000313" key="3">
    <source>
        <dbReference type="EMBL" id="EIE23471.1"/>
    </source>
</evidence>
<keyword evidence="1" id="KW-0175">Coiled coil</keyword>
<gene>
    <name evidence="3" type="ORF">COCSUDRAFT_41711</name>
</gene>
<dbReference type="AlphaFoldDB" id="I0YYK2"/>
<dbReference type="KEGG" id="csl:COCSUDRAFT_41711"/>
<feature type="coiled-coil region" evidence="1">
    <location>
        <begin position="874"/>
        <end position="960"/>
    </location>
</feature>
<organism evidence="3 4">
    <name type="scientific">Coccomyxa subellipsoidea (strain C-169)</name>
    <name type="common">Green microalga</name>
    <dbReference type="NCBI Taxonomy" id="574566"/>
    <lineage>
        <taxon>Eukaryota</taxon>
        <taxon>Viridiplantae</taxon>
        <taxon>Chlorophyta</taxon>
        <taxon>core chlorophytes</taxon>
        <taxon>Trebouxiophyceae</taxon>
        <taxon>Trebouxiophyceae incertae sedis</taxon>
        <taxon>Coccomyxaceae</taxon>
        <taxon>Coccomyxa</taxon>
        <taxon>Coccomyxa subellipsoidea</taxon>
    </lineage>
</organism>
<feature type="region of interest" description="Disordered" evidence="2">
    <location>
        <begin position="1"/>
        <end position="21"/>
    </location>
</feature>
<proteinExistence type="predicted"/>
<feature type="coiled-coil region" evidence="1">
    <location>
        <begin position="212"/>
        <end position="313"/>
    </location>
</feature>
<dbReference type="RefSeq" id="XP_005648015.1">
    <property type="nucleotide sequence ID" value="XM_005647958.1"/>
</dbReference>
<name>I0YYK2_COCSC</name>
<feature type="region of interest" description="Disordered" evidence="2">
    <location>
        <begin position="521"/>
        <end position="540"/>
    </location>
</feature>
<comment type="caution">
    <text evidence="3">The sequence shown here is derived from an EMBL/GenBank/DDBJ whole genome shotgun (WGS) entry which is preliminary data.</text>
</comment>
<evidence type="ECO:0000313" key="4">
    <source>
        <dbReference type="Proteomes" id="UP000007264"/>
    </source>
</evidence>
<protein>
    <submittedName>
        <fullName evidence="3">Uncharacterized protein</fullName>
    </submittedName>
</protein>
<reference evidence="3 4" key="1">
    <citation type="journal article" date="2012" name="Genome Biol.">
        <title>The genome of the polar eukaryotic microalga coccomyxa subellipsoidea reveals traits of cold adaptation.</title>
        <authorList>
            <person name="Blanc G."/>
            <person name="Agarkova I."/>
            <person name="Grimwood J."/>
            <person name="Kuo A."/>
            <person name="Brueggeman A."/>
            <person name="Dunigan D."/>
            <person name="Gurnon J."/>
            <person name="Ladunga I."/>
            <person name="Lindquist E."/>
            <person name="Lucas S."/>
            <person name="Pangilinan J."/>
            <person name="Proschold T."/>
            <person name="Salamov A."/>
            <person name="Schmutz J."/>
            <person name="Weeks D."/>
            <person name="Yamada T."/>
            <person name="Claverie J.M."/>
            <person name="Grigoriev I."/>
            <person name="Van Etten J."/>
            <person name="Lomsadze A."/>
            <person name="Borodovsky M."/>
        </authorList>
    </citation>
    <scope>NUCLEOTIDE SEQUENCE [LARGE SCALE GENOMIC DNA]</scope>
    <source>
        <strain evidence="3 4">C-169</strain>
    </source>
</reference>
<dbReference type="Proteomes" id="UP000007264">
    <property type="component" value="Unassembled WGS sequence"/>
</dbReference>
<keyword evidence="4" id="KW-1185">Reference proteome</keyword>
<sequence length="979" mass="106508">MVVHTDSNPPSFTKQDVSQQRHLEEENVILKEELQRLTAQLAEISRLENDLKAAEREAKADEARQTVEIVSAENAQLGAHVQLLESELEAVQAGSLGRNLGSNENSPRGTEEHPLVFEEAHGVTPQAAAAEQGHEPAEEGASPAFSLIENSAYDQDGTGATRPSTAGSREDASSAADKEGMATAEKAEADFHFSSLKRKWHAEEGKYLAHELRRAQDLNVQQEMELESLRQQVAALSSEQLETLREKAAQADSAMKMAEKLQAEMALLQEQVETLHSRDNHVAELKEEAQAEAATLRQQLAELTTSLEEEKARFVLADNQLQASQAQQKELELDLQLKAQGDSELESALTEAKGKVAELLQLEDALRSKEEDVKMMSDQIAQQEAELTLLKRRKTDDDVEKQERLLELETSLQIAQDEREKAKAHAGAKEEEVVRLKGHVERAEQASHRSAAELEARLAAVASELDDAKVALADRERVCGELQMTSSGAEAEIASLKGQLKQLMDKLEAAIEASRAVPSVGGEAANGDADANQQSAAAQGDAEKELIELQKAVSLRDGDVEALKKQLEAASARADGHYAALQEINEQLQGIQRSHTEALQKSATAVQEKEQVAAEMEKMEKAHAAERHGLKEKLERLQRANKQRRGEIEEMQTKLSSMHQRASAYDQTFQELQQLRKENLDIKPLAAAHPQLLEEVSACRAEVKAAEKRIASFDALAKKAATVFEARLDGVGREKDQLLEQVAVLKSATVANEALQLQAAAAQRELTTALEAAAAAAAHQQRAVAAEKAAAEARKEAQVAQAAAAAMEERLQAAEEEMDRITGAVEEERARRAAAARAYAEELEGLPLKPVSSWPAPVRVLVRQREAAAAEAGAAGVRQEASAAEAALEAELEEARVARDSAEAEKRQAIAARDKAEAHTAGVSKELAEREECLGNLLRAARAEAAAASEEHQADIAELRHTLELRVATVRADVADWQV</sequence>
<feature type="compositionally biased region" description="Basic and acidic residues" evidence="2">
    <location>
        <begin position="168"/>
        <end position="183"/>
    </location>
</feature>
<evidence type="ECO:0000256" key="1">
    <source>
        <dbReference type="SAM" id="Coils"/>
    </source>
</evidence>
<feature type="compositionally biased region" description="Polar residues" evidence="2">
    <location>
        <begin position="1"/>
        <end position="18"/>
    </location>
</feature>
<feature type="coiled-coil region" evidence="1">
    <location>
        <begin position="581"/>
        <end position="654"/>
    </location>
</feature>
<dbReference type="GeneID" id="17041463"/>
<feature type="coiled-coil region" evidence="1">
    <location>
        <begin position="745"/>
        <end position="831"/>
    </location>
</feature>
<feature type="coiled-coil region" evidence="1">
    <location>
        <begin position="359"/>
        <end position="517"/>
    </location>
</feature>
<evidence type="ECO:0000256" key="2">
    <source>
        <dbReference type="SAM" id="MobiDB-lite"/>
    </source>
</evidence>
<feature type="compositionally biased region" description="Low complexity" evidence="2">
    <location>
        <begin position="525"/>
        <end position="540"/>
    </location>
</feature>